<organism evidence="2">
    <name type="scientific">Actinobacteria phage HS02</name>
    <dbReference type="NCBI Taxonomy" id="3056388"/>
    <lineage>
        <taxon>Viruses</taxon>
    </lineage>
</organism>
<evidence type="ECO:0000256" key="1">
    <source>
        <dbReference type="SAM" id="MobiDB-lite"/>
    </source>
</evidence>
<evidence type="ECO:0000313" key="2">
    <source>
        <dbReference type="EMBL" id="WLJ25550.1"/>
    </source>
</evidence>
<accession>A0AA49X3B8</accession>
<proteinExistence type="predicted"/>
<protein>
    <submittedName>
        <fullName evidence="2">Uncharacterized protein</fullName>
    </submittedName>
</protein>
<dbReference type="EMBL" id="OQ890312">
    <property type="protein sequence ID" value="WLJ25550.1"/>
    <property type="molecule type" value="Genomic_DNA"/>
</dbReference>
<reference evidence="2" key="1">
    <citation type="submission" date="2023-04" db="EMBL/GenBank/DDBJ databases">
        <title>The human skin virome in hidradenitis suppurativa patients.</title>
        <authorList>
            <person name="Jansen D."/>
        </authorList>
    </citation>
    <scope>NUCLEOTIDE SEQUENCE</scope>
    <source>
        <strain evidence="2">VC1_JansenPhageB</strain>
    </source>
</reference>
<feature type="region of interest" description="Disordered" evidence="1">
    <location>
        <begin position="1"/>
        <end position="20"/>
    </location>
</feature>
<name>A0AA49X3B8_9VIRU</name>
<sequence length="117" mass="12483">MGINPNSGDGVEKNYTVDGRTDATSIVSDAEYTGQEAGKAFAHIAAQADSANTGMGELSKRVATLEGKKPPDLSKYVSTAALNNLPLVLYWDGKSEKPPLQPKWRLFNGETGKIEKG</sequence>